<keyword evidence="2" id="KW-1185">Reference proteome</keyword>
<proteinExistence type="predicted"/>
<accession>A0ABN7S2S7</accession>
<sequence>MADLSEEERKAYEEQYTQGLRKMRDFRIYTKDFVEEVEFISNVWPEKVVLLEHKIPEHCKRLDGMKTLFDQRMWDGAEERKDDIGRKVRDMRTLMQELENTLKIHFRTAYDRYYFTLMNTSF</sequence>
<gene>
    <name evidence="1" type="ORF">OKIOD_LOCUS4588</name>
</gene>
<reference evidence="1 2" key="1">
    <citation type="submission" date="2021-04" db="EMBL/GenBank/DDBJ databases">
        <authorList>
            <person name="Bliznina A."/>
        </authorList>
    </citation>
    <scope>NUCLEOTIDE SEQUENCE [LARGE SCALE GENOMIC DNA]</scope>
</reference>
<dbReference type="EMBL" id="OU015568">
    <property type="protein sequence ID" value="CAG5091400.1"/>
    <property type="molecule type" value="Genomic_DNA"/>
</dbReference>
<evidence type="ECO:0000313" key="1">
    <source>
        <dbReference type="EMBL" id="CAG5091400.1"/>
    </source>
</evidence>
<name>A0ABN7S2S7_OIKDI</name>
<organism evidence="1 2">
    <name type="scientific">Oikopleura dioica</name>
    <name type="common">Tunicate</name>
    <dbReference type="NCBI Taxonomy" id="34765"/>
    <lineage>
        <taxon>Eukaryota</taxon>
        <taxon>Metazoa</taxon>
        <taxon>Chordata</taxon>
        <taxon>Tunicata</taxon>
        <taxon>Appendicularia</taxon>
        <taxon>Copelata</taxon>
        <taxon>Oikopleuridae</taxon>
        <taxon>Oikopleura</taxon>
    </lineage>
</organism>
<evidence type="ECO:0000313" key="2">
    <source>
        <dbReference type="Proteomes" id="UP001158576"/>
    </source>
</evidence>
<dbReference type="Proteomes" id="UP001158576">
    <property type="component" value="Chromosome PAR"/>
</dbReference>
<protein>
    <submittedName>
        <fullName evidence="1">Oidioi.mRNA.OKI2018_I69.PAR.g13030.t1.cds</fullName>
    </submittedName>
</protein>